<dbReference type="eggNOG" id="COG1228">
    <property type="taxonomic scope" value="Bacteria"/>
</dbReference>
<dbReference type="RefSeq" id="WP_013491057.1">
    <property type="nucleotide sequence ID" value="NC_014830.1"/>
</dbReference>
<dbReference type="AlphaFoldDB" id="E6S5Z5"/>
<organism evidence="2 3">
    <name type="scientific">Intrasporangium calvum (strain ATCC 23552 / DSM 43043 / JCM 3097 / NBRC 12989 / NCIMB 10167 / NRRL B-3866 / 7 KIP)</name>
    <dbReference type="NCBI Taxonomy" id="710696"/>
    <lineage>
        <taxon>Bacteria</taxon>
        <taxon>Bacillati</taxon>
        <taxon>Actinomycetota</taxon>
        <taxon>Actinomycetes</taxon>
        <taxon>Micrococcales</taxon>
        <taxon>Intrasporangiaceae</taxon>
        <taxon>Intrasporangium</taxon>
    </lineage>
</organism>
<reference evidence="2 3" key="1">
    <citation type="journal article" date="2010" name="Stand. Genomic Sci.">
        <title>Complete genome sequence of Intrasporangium calvum type strain (7 KIP).</title>
        <authorList>
            <person name="Del Rio T.G."/>
            <person name="Chertkov O."/>
            <person name="Yasawong M."/>
            <person name="Lucas S."/>
            <person name="Deshpande S."/>
            <person name="Cheng J.F."/>
            <person name="Detter C."/>
            <person name="Tapia R."/>
            <person name="Han C."/>
            <person name="Goodwin L."/>
            <person name="Pitluck S."/>
            <person name="Liolios K."/>
            <person name="Ivanova N."/>
            <person name="Mavromatis K."/>
            <person name="Pati A."/>
            <person name="Chen A."/>
            <person name="Palaniappan K."/>
            <person name="Land M."/>
            <person name="Hauser L."/>
            <person name="Chang Y.J."/>
            <person name="Jeffries C.D."/>
            <person name="Rohde M."/>
            <person name="Pukall R."/>
            <person name="Sikorski J."/>
            <person name="Goker M."/>
            <person name="Woyke T."/>
            <person name="Bristow J."/>
            <person name="Eisen J.A."/>
            <person name="Markowitz V."/>
            <person name="Hugenholtz P."/>
            <person name="Kyrpides N.C."/>
            <person name="Klenk H.P."/>
            <person name="Lapidus A."/>
        </authorList>
    </citation>
    <scope>NUCLEOTIDE SEQUENCE [LARGE SCALE GENOMIC DNA]</scope>
    <source>
        <strain evidence="3">ATCC 23552 / DSM 43043 / JCM 3097 / NBRC 12989 / 7 KIP</strain>
    </source>
</reference>
<dbReference type="EMBL" id="CP002343">
    <property type="protein sequence ID" value="ADU46735.1"/>
    <property type="molecule type" value="Genomic_DNA"/>
</dbReference>
<gene>
    <name evidence="2" type="ordered locus">Intca_0174</name>
</gene>
<name>E6S5Z5_INTC7</name>
<dbReference type="Proteomes" id="UP000008914">
    <property type="component" value="Chromosome"/>
</dbReference>
<evidence type="ECO:0000313" key="2">
    <source>
        <dbReference type="EMBL" id="ADU46735.1"/>
    </source>
</evidence>
<dbReference type="Gene3D" id="2.30.40.10">
    <property type="entry name" value="Urease, subunit C, domain 1"/>
    <property type="match status" value="1"/>
</dbReference>
<evidence type="ECO:0000259" key="1">
    <source>
        <dbReference type="Pfam" id="PF01979"/>
    </source>
</evidence>
<evidence type="ECO:0000313" key="3">
    <source>
        <dbReference type="Proteomes" id="UP000008914"/>
    </source>
</evidence>
<proteinExistence type="predicted"/>
<feature type="domain" description="Amidohydrolase-related" evidence="1">
    <location>
        <begin position="50"/>
        <end position="364"/>
    </location>
</feature>
<dbReference type="Pfam" id="PF01979">
    <property type="entry name" value="Amidohydro_1"/>
    <property type="match status" value="1"/>
</dbReference>
<dbReference type="KEGG" id="ica:Intca_0174"/>
<protein>
    <submittedName>
        <fullName evidence="2">Amidohydrolase</fullName>
    </submittedName>
</protein>
<dbReference type="STRING" id="710696.Intca_0174"/>
<dbReference type="OrthoDB" id="3189065at2"/>
<dbReference type="PANTHER" id="PTHR43135">
    <property type="entry name" value="ALPHA-D-RIBOSE 1-METHYLPHOSPHONATE 5-TRIPHOSPHATE DIPHOSPHATASE"/>
    <property type="match status" value="1"/>
</dbReference>
<dbReference type="SUPFAM" id="SSF51338">
    <property type="entry name" value="Composite domain of metallo-dependent hydrolases"/>
    <property type="match status" value="1"/>
</dbReference>
<accession>E6S5Z5</accession>
<dbReference type="InterPro" id="IPR051781">
    <property type="entry name" value="Metallo-dep_Hydrolase"/>
</dbReference>
<dbReference type="InterPro" id="IPR011059">
    <property type="entry name" value="Metal-dep_hydrolase_composite"/>
</dbReference>
<dbReference type="GO" id="GO:0016810">
    <property type="term" value="F:hydrolase activity, acting on carbon-nitrogen (but not peptide) bonds"/>
    <property type="evidence" value="ECO:0007669"/>
    <property type="project" value="InterPro"/>
</dbReference>
<dbReference type="InterPro" id="IPR006680">
    <property type="entry name" value="Amidohydro-rel"/>
</dbReference>
<sequence>MHVIRADQVFDGDGFLGRTDVVLDGPNVVAVQEPTEYASEVVVEDLGAVTVLPGLVDAHQHLTWDAADPLAWHAEHDDSALLEQGRTNARRALSAGITTIRDLGSRGRVALQLRDETARSPLAGPTLLVAGPALTTPGGHCWFLGGACTDADELVKAVARLDEAGVDVIKVMATGGNITPGSAPHESQFRLPELKAVVDAAHAAGLPVAAHAHGTGGVSDATAAGVDTIEHCSFFTEDGIAEDPALIQRLAESGVAVSLTAGTPPGTTPLPAVAARMPALLAHIRGLREAGVRCILGTDAGIGPGKPHDVLPLAVVQGVELVGIPVTEALAMCTSRAAEAIGLGRRAGRLRAGGTADVLVVTGLVDEDPAALVRPARVLRGGVRVA</sequence>
<dbReference type="HOGENOM" id="CLU_023620_2_2_11"/>
<dbReference type="SUPFAM" id="SSF51556">
    <property type="entry name" value="Metallo-dependent hydrolases"/>
    <property type="match status" value="1"/>
</dbReference>
<dbReference type="Gene3D" id="3.20.20.140">
    <property type="entry name" value="Metal-dependent hydrolases"/>
    <property type="match status" value="1"/>
</dbReference>
<dbReference type="InterPro" id="IPR032466">
    <property type="entry name" value="Metal_Hydrolase"/>
</dbReference>
<keyword evidence="3" id="KW-1185">Reference proteome</keyword>
<dbReference type="PANTHER" id="PTHR43135:SF3">
    <property type="entry name" value="ALPHA-D-RIBOSE 1-METHYLPHOSPHONATE 5-TRIPHOSPHATE DIPHOSPHATASE"/>
    <property type="match status" value="1"/>
</dbReference>